<dbReference type="AlphaFoldDB" id="A0A2P5A5F3"/>
<keyword evidence="8" id="KW-1185">Reference proteome</keyword>
<comment type="caution">
    <text evidence="7">The sequence shown here is derived from an EMBL/GenBank/DDBJ whole genome shotgun (WGS) entry which is preliminary data.</text>
</comment>
<gene>
    <name evidence="7" type="ORF">PanWU01x14_367070</name>
</gene>
<dbReference type="InterPro" id="IPR035595">
    <property type="entry name" value="UDP_glycos_trans_CS"/>
</dbReference>
<dbReference type="SUPFAM" id="SSF53756">
    <property type="entry name" value="UDP-Glycosyltransferase/glycogen phosphorylase"/>
    <property type="match status" value="1"/>
</dbReference>
<organism evidence="7 8">
    <name type="scientific">Parasponia andersonii</name>
    <name type="common">Sponia andersonii</name>
    <dbReference type="NCBI Taxonomy" id="3476"/>
    <lineage>
        <taxon>Eukaryota</taxon>
        <taxon>Viridiplantae</taxon>
        <taxon>Streptophyta</taxon>
        <taxon>Embryophyta</taxon>
        <taxon>Tracheophyta</taxon>
        <taxon>Spermatophyta</taxon>
        <taxon>Magnoliopsida</taxon>
        <taxon>eudicotyledons</taxon>
        <taxon>Gunneridae</taxon>
        <taxon>Pentapetalae</taxon>
        <taxon>rosids</taxon>
        <taxon>fabids</taxon>
        <taxon>Rosales</taxon>
        <taxon>Cannabaceae</taxon>
        <taxon>Parasponia</taxon>
    </lineage>
</organism>
<dbReference type="PANTHER" id="PTHR48047:SF229">
    <property type="entry name" value="UDP-GLYCOSYLTRANSFERASE 73C3-RELATED"/>
    <property type="match status" value="1"/>
</dbReference>
<evidence type="ECO:0000256" key="1">
    <source>
        <dbReference type="ARBA" id="ARBA00009995"/>
    </source>
</evidence>
<dbReference type="EC" id="2.4.1.-" evidence="5"/>
<dbReference type="PROSITE" id="PS00375">
    <property type="entry name" value="UDPGT"/>
    <property type="match status" value="1"/>
</dbReference>
<dbReference type="Pfam" id="PF26168">
    <property type="entry name" value="Glyco_transf_N"/>
    <property type="match status" value="1"/>
</dbReference>
<dbReference type="InterPro" id="IPR058980">
    <property type="entry name" value="Glyco_transf_N"/>
</dbReference>
<dbReference type="Pfam" id="PF00201">
    <property type="entry name" value="UDPGT"/>
    <property type="match status" value="1"/>
</dbReference>
<name>A0A2P5A5F3_PARAD</name>
<evidence type="ECO:0000256" key="2">
    <source>
        <dbReference type="ARBA" id="ARBA00022676"/>
    </source>
</evidence>
<dbReference type="PANTHER" id="PTHR48047">
    <property type="entry name" value="GLYCOSYLTRANSFERASE"/>
    <property type="match status" value="1"/>
</dbReference>
<dbReference type="FunFam" id="3.40.50.2000:FF:000071">
    <property type="entry name" value="Glycosyltransferase"/>
    <property type="match status" value="1"/>
</dbReference>
<keyword evidence="3 4" id="KW-0808">Transferase</keyword>
<dbReference type="FunFam" id="3.40.50.2000:FF:000047">
    <property type="entry name" value="Glycosyltransferase"/>
    <property type="match status" value="1"/>
</dbReference>
<protein>
    <recommendedName>
        <fullName evidence="5">Glycosyltransferase</fullName>
        <ecNumber evidence="5">2.4.1.-</ecNumber>
    </recommendedName>
</protein>
<dbReference type="Gene3D" id="3.40.50.2000">
    <property type="entry name" value="Glycogen Phosphorylase B"/>
    <property type="match status" value="2"/>
</dbReference>
<sequence>MASQSHRLHFVLFPLMAQGHMIPMVDTARLLAQRGVIISIVTTPQNAARFKPLLARLAESKLHIIQFIELQLPCEEAGLPKGCENLDQLPSLDLAMNLFRAASMLQEPVEKLFGELKPRPSCIISDMCLPWTSQVASKFSIPKIIFQGVCCFCHLCLRSLHLSKVLDSIDSDSESFILPGLPDQIESTKSQLPLPPDPKLEDFTEQMLAADIASYGVVINTFEELEPKYVEEYKKARNGKVWCVGPVSLCNKDNLDKSERGNKVSIDEHQCLKWLDSQEPSSVIYSCLGSICNALPAQLVELGLGLEASNKPFIWVIREGNRTEELEKWISEYGFEETTKGRGLLIRGWAPQMLILSHQAIGCFLTHCGWNSALEAICAGVPVITWPLFGDQFFNEKLLVHVLGVGIRVGVEKMVKWGEEEKIGVLVKQKDVKDSIDRLMDGEEKEERRKRAKKLAEMANKALEEGGSSHFNMTLLIQDIMQQAGCGEPL</sequence>
<evidence type="ECO:0000256" key="3">
    <source>
        <dbReference type="ARBA" id="ARBA00022679"/>
    </source>
</evidence>
<dbReference type="GO" id="GO:0035251">
    <property type="term" value="F:UDP-glucosyltransferase activity"/>
    <property type="evidence" value="ECO:0007669"/>
    <property type="project" value="TreeGrafter"/>
</dbReference>
<dbReference type="EMBL" id="JXTB01000930">
    <property type="protein sequence ID" value="PON31762.1"/>
    <property type="molecule type" value="Genomic_DNA"/>
</dbReference>
<accession>A0A2P5A5F3</accession>
<dbReference type="OrthoDB" id="5835829at2759"/>
<dbReference type="CDD" id="cd03784">
    <property type="entry name" value="GT1_Gtf-like"/>
    <property type="match status" value="1"/>
</dbReference>
<reference evidence="8" key="1">
    <citation type="submission" date="2016-06" db="EMBL/GenBank/DDBJ databases">
        <title>Parallel loss of symbiosis genes in relatives of nitrogen-fixing non-legume Parasponia.</title>
        <authorList>
            <person name="Van Velzen R."/>
            <person name="Holmer R."/>
            <person name="Bu F."/>
            <person name="Rutten L."/>
            <person name="Van Zeijl A."/>
            <person name="Liu W."/>
            <person name="Santuari L."/>
            <person name="Cao Q."/>
            <person name="Sharma T."/>
            <person name="Shen D."/>
            <person name="Roswanjaya Y."/>
            <person name="Wardhani T."/>
            <person name="Kalhor M.S."/>
            <person name="Jansen J."/>
            <person name="Van den Hoogen J."/>
            <person name="Gungor B."/>
            <person name="Hartog M."/>
            <person name="Hontelez J."/>
            <person name="Verver J."/>
            <person name="Yang W.-C."/>
            <person name="Schijlen E."/>
            <person name="Repin R."/>
            <person name="Schilthuizen M."/>
            <person name="Schranz E."/>
            <person name="Heidstra R."/>
            <person name="Miyata K."/>
            <person name="Fedorova E."/>
            <person name="Kohlen W."/>
            <person name="Bisseling T."/>
            <person name="Smit S."/>
            <person name="Geurts R."/>
        </authorList>
    </citation>
    <scope>NUCLEOTIDE SEQUENCE [LARGE SCALE GENOMIC DNA]</scope>
    <source>
        <strain evidence="8">cv. WU1-14</strain>
    </source>
</reference>
<feature type="domain" description="Glycosyltransferase N-terminal" evidence="6">
    <location>
        <begin position="10"/>
        <end position="247"/>
    </location>
</feature>
<comment type="similarity">
    <text evidence="1 4">Belongs to the UDP-glycosyltransferase family.</text>
</comment>
<evidence type="ECO:0000256" key="5">
    <source>
        <dbReference type="RuleBase" id="RU362057"/>
    </source>
</evidence>
<evidence type="ECO:0000313" key="7">
    <source>
        <dbReference type="EMBL" id="PON31762.1"/>
    </source>
</evidence>
<dbReference type="Proteomes" id="UP000237105">
    <property type="component" value="Unassembled WGS sequence"/>
</dbReference>
<proteinExistence type="inferred from homology"/>
<evidence type="ECO:0000313" key="8">
    <source>
        <dbReference type="Proteomes" id="UP000237105"/>
    </source>
</evidence>
<dbReference type="InterPro" id="IPR002213">
    <property type="entry name" value="UDP_glucos_trans"/>
</dbReference>
<evidence type="ECO:0000256" key="4">
    <source>
        <dbReference type="RuleBase" id="RU003718"/>
    </source>
</evidence>
<keyword evidence="2 4" id="KW-0328">Glycosyltransferase</keyword>
<evidence type="ECO:0000259" key="6">
    <source>
        <dbReference type="Pfam" id="PF26168"/>
    </source>
</evidence>